<dbReference type="InterPro" id="IPR058240">
    <property type="entry name" value="rSAM_sf"/>
</dbReference>
<keyword evidence="4" id="KW-0949">S-adenosyl-L-methionine</keyword>
<dbReference type="Gene3D" id="3.40.50.12160">
    <property type="entry name" value="Methylthiotransferase, N-terminal domain"/>
    <property type="match status" value="1"/>
</dbReference>
<keyword evidence="6" id="KW-0408">Iron</keyword>
<evidence type="ECO:0000256" key="7">
    <source>
        <dbReference type="ARBA" id="ARBA00023014"/>
    </source>
</evidence>
<dbReference type="Proteomes" id="UP000295304">
    <property type="component" value="Unassembled WGS sequence"/>
</dbReference>
<dbReference type="InterPro" id="IPR020612">
    <property type="entry name" value="Methylthiotransferase_CS"/>
</dbReference>
<organism evidence="10 11">
    <name type="scientific">Varunaivibrio sulfuroxidans</name>
    <dbReference type="NCBI Taxonomy" id="1773489"/>
    <lineage>
        <taxon>Bacteria</taxon>
        <taxon>Pseudomonadati</taxon>
        <taxon>Pseudomonadota</taxon>
        <taxon>Alphaproteobacteria</taxon>
        <taxon>Rhodospirillales</taxon>
        <taxon>Magnetovibrionaceae</taxon>
        <taxon>Varunaivibrio</taxon>
    </lineage>
</organism>
<accession>A0A4R3JC59</accession>
<evidence type="ECO:0000259" key="9">
    <source>
        <dbReference type="PROSITE" id="PS51918"/>
    </source>
</evidence>
<evidence type="ECO:0000256" key="1">
    <source>
        <dbReference type="ARBA" id="ARBA00001966"/>
    </source>
</evidence>
<dbReference type="InterPro" id="IPR013848">
    <property type="entry name" value="Methylthiotransferase_N"/>
</dbReference>
<feature type="domain" description="Radical SAM core" evidence="9">
    <location>
        <begin position="127"/>
        <end position="360"/>
    </location>
</feature>
<dbReference type="SFLD" id="SFLDS00029">
    <property type="entry name" value="Radical_SAM"/>
    <property type="match status" value="1"/>
</dbReference>
<evidence type="ECO:0000256" key="5">
    <source>
        <dbReference type="ARBA" id="ARBA00022723"/>
    </source>
</evidence>
<proteinExistence type="predicted"/>
<gene>
    <name evidence="10" type="ORF">EDD55_103252</name>
</gene>
<dbReference type="AlphaFoldDB" id="A0A4R3JC59"/>
<dbReference type="Gene3D" id="3.80.30.20">
    <property type="entry name" value="tm_1862 like domain"/>
    <property type="match status" value="1"/>
</dbReference>
<keyword evidence="3 10" id="KW-0808">Transferase</keyword>
<evidence type="ECO:0000256" key="6">
    <source>
        <dbReference type="ARBA" id="ARBA00023004"/>
    </source>
</evidence>
<dbReference type="Pfam" id="PF04055">
    <property type="entry name" value="Radical_SAM"/>
    <property type="match status" value="1"/>
</dbReference>
<dbReference type="PANTHER" id="PTHR11918">
    <property type="entry name" value="RADICAL SAM PROTEINS"/>
    <property type="match status" value="1"/>
</dbReference>
<keyword evidence="7" id="KW-0411">Iron-sulfur</keyword>
<sequence>MVEPEVITLGCRLNTLESEMMRDQARRGGARDTVIVNTCAVTREAERQARQTIRKIRRERPDAKIIVTGCAAQLSPETFADMAEVDRVVGNREKLSHATLLGNDATGVAVSDIMADEVAGGPLVSGIEGRTRAFVQIQQGCDHRCTFCIIPFARGPNRAVDAARIVEQVRLLAAGGHQEVVLTGVDISSYGAERDNGPTLAHLVRTILHDVPSLKRLRLSSLDPDGIDDDLARLFAEDARMMPHVHLSLQACDDMILKRMKRRHSRAQAVDAISLLRHYRPDIAIGADLIAGFPTETDVMFANTLNAVEAFGLDLLHVFPFSPRSGAPAAKMPQVAPADIKDRARRLREAGTLARRRFLQRFANADVNVLVEKNGFGHTDHFAPVRVDRRLRPGTVHTLRIVNFDDDALIAKETP</sequence>
<dbReference type="PROSITE" id="PS51449">
    <property type="entry name" value="MTTASE_N"/>
    <property type="match status" value="1"/>
</dbReference>
<dbReference type="GO" id="GO:0035598">
    <property type="term" value="F:tRNA (N(6)-L-threonylcarbamoyladenosine(37)-C(2))-methylthiotransferase activity"/>
    <property type="evidence" value="ECO:0007669"/>
    <property type="project" value="TreeGrafter"/>
</dbReference>
<reference evidence="10 11" key="1">
    <citation type="submission" date="2019-03" db="EMBL/GenBank/DDBJ databases">
        <title>Genomic Encyclopedia of Type Strains, Phase IV (KMG-IV): sequencing the most valuable type-strain genomes for metagenomic binning, comparative biology and taxonomic classification.</title>
        <authorList>
            <person name="Goeker M."/>
        </authorList>
    </citation>
    <scope>NUCLEOTIDE SEQUENCE [LARGE SCALE GENOMIC DNA]</scope>
    <source>
        <strain evidence="10 11">DSM 101688</strain>
    </source>
</reference>
<dbReference type="PROSITE" id="PS01278">
    <property type="entry name" value="MTTASE_RADICAL"/>
    <property type="match status" value="1"/>
</dbReference>
<dbReference type="GO" id="GO:0046872">
    <property type="term" value="F:metal ion binding"/>
    <property type="evidence" value="ECO:0007669"/>
    <property type="project" value="UniProtKB-KW"/>
</dbReference>
<evidence type="ECO:0000313" key="11">
    <source>
        <dbReference type="Proteomes" id="UP000295304"/>
    </source>
</evidence>
<dbReference type="InterPro" id="IPR023404">
    <property type="entry name" value="rSAM_horseshoe"/>
</dbReference>
<evidence type="ECO:0000259" key="8">
    <source>
        <dbReference type="PROSITE" id="PS51449"/>
    </source>
</evidence>
<comment type="caution">
    <text evidence="10">The sequence shown here is derived from an EMBL/GenBank/DDBJ whole genome shotgun (WGS) entry which is preliminary data.</text>
</comment>
<dbReference type="EMBL" id="SLZW01000003">
    <property type="protein sequence ID" value="TCS63629.1"/>
    <property type="molecule type" value="Genomic_DNA"/>
</dbReference>
<evidence type="ECO:0000256" key="4">
    <source>
        <dbReference type="ARBA" id="ARBA00022691"/>
    </source>
</evidence>
<dbReference type="GO" id="GO:0051539">
    <property type="term" value="F:4 iron, 4 sulfur cluster binding"/>
    <property type="evidence" value="ECO:0007669"/>
    <property type="project" value="UniProtKB-KW"/>
</dbReference>
<dbReference type="InterPro" id="IPR007197">
    <property type="entry name" value="rSAM"/>
</dbReference>
<dbReference type="SFLD" id="SFLDG01082">
    <property type="entry name" value="B12-binding_domain_containing"/>
    <property type="match status" value="1"/>
</dbReference>
<dbReference type="CDD" id="cd01335">
    <property type="entry name" value="Radical_SAM"/>
    <property type="match status" value="1"/>
</dbReference>
<name>A0A4R3JC59_9PROT</name>
<dbReference type="InterPro" id="IPR006467">
    <property type="entry name" value="MiaB-like_bact"/>
</dbReference>
<dbReference type="PROSITE" id="PS51918">
    <property type="entry name" value="RADICAL_SAM"/>
    <property type="match status" value="1"/>
</dbReference>
<dbReference type="NCBIfam" id="TIGR01579">
    <property type="entry name" value="MiaB-like-C"/>
    <property type="match status" value="1"/>
</dbReference>
<keyword evidence="2" id="KW-0004">4Fe-4S</keyword>
<dbReference type="Pfam" id="PF00919">
    <property type="entry name" value="UPF0004"/>
    <property type="match status" value="1"/>
</dbReference>
<dbReference type="InterPro" id="IPR005839">
    <property type="entry name" value="Methylthiotransferase"/>
</dbReference>
<keyword evidence="11" id="KW-1185">Reference proteome</keyword>
<comment type="cofactor">
    <cofactor evidence="1">
        <name>[4Fe-4S] cluster</name>
        <dbReference type="ChEBI" id="CHEBI:49883"/>
    </cofactor>
</comment>
<protein>
    <submittedName>
        <fullName evidence="10">Threonylcarbamoyladenosine tRNA methylthiotransferase MtaB</fullName>
    </submittedName>
</protein>
<dbReference type="SMART" id="SM00729">
    <property type="entry name" value="Elp3"/>
    <property type="match status" value="1"/>
</dbReference>
<dbReference type="OrthoDB" id="9805215at2"/>
<dbReference type="SUPFAM" id="SSF102114">
    <property type="entry name" value="Radical SAM enzymes"/>
    <property type="match status" value="1"/>
</dbReference>
<evidence type="ECO:0000313" key="10">
    <source>
        <dbReference type="EMBL" id="TCS63629.1"/>
    </source>
</evidence>
<dbReference type="InterPro" id="IPR038135">
    <property type="entry name" value="Methylthiotransferase_N_sf"/>
</dbReference>
<dbReference type="PANTHER" id="PTHR11918:SF45">
    <property type="entry name" value="THREONYLCARBAMOYLADENOSINE TRNA METHYLTHIOTRANSFERASE"/>
    <property type="match status" value="1"/>
</dbReference>
<evidence type="ECO:0000256" key="2">
    <source>
        <dbReference type="ARBA" id="ARBA00022485"/>
    </source>
</evidence>
<dbReference type="RefSeq" id="WP_132938591.1">
    <property type="nucleotide sequence ID" value="NZ_CP119676.1"/>
</dbReference>
<dbReference type="NCBIfam" id="TIGR00089">
    <property type="entry name" value="MiaB/RimO family radical SAM methylthiotransferase"/>
    <property type="match status" value="1"/>
</dbReference>
<keyword evidence="5" id="KW-0479">Metal-binding</keyword>
<dbReference type="InterPro" id="IPR006638">
    <property type="entry name" value="Elp3/MiaA/NifB-like_rSAM"/>
</dbReference>
<evidence type="ECO:0000256" key="3">
    <source>
        <dbReference type="ARBA" id="ARBA00022679"/>
    </source>
</evidence>
<feature type="domain" description="MTTase N-terminal" evidence="8">
    <location>
        <begin position="2"/>
        <end position="106"/>
    </location>
</feature>